<proteinExistence type="predicted"/>
<protein>
    <submittedName>
        <fullName evidence="2">Uncharacterized protein</fullName>
    </submittedName>
</protein>
<organism evidence="2 3">
    <name type="scientific">Olpidium bornovanus</name>
    <dbReference type="NCBI Taxonomy" id="278681"/>
    <lineage>
        <taxon>Eukaryota</taxon>
        <taxon>Fungi</taxon>
        <taxon>Fungi incertae sedis</taxon>
        <taxon>Olpidiomycota</taxon>
        <taxon>Olpidiomycotina</taxon>
        <taxon>Olpidiomycetes</taxon>
        <taxon>Olpidiales</taxon>
        <taxon>Olpidiaceae</taxon>
        <taxon>Olpidium</taxon>
    </lineage>
</organism>
<accession>A0A8H7ZUB1</accession>
<evidence type="ECO:0000313" key="3">
    <source>
        <dbReference type="Proteomes" id="UP000673691"/>
    </source>
</evidence>
<name>A0A8H7ZUB1_9FUNG</name>
<comment type="caution">
    <text evidence="2">The sequence shown here is derived from an EMBL/GenBank/DDBJ whole genome shotgun (WGS) entry which is preliminary data.</text>
</comment>
<keyword evidence="3" id="KW-1185">Reference proteome</keyword>
<feature type="region of interest" description="Disordered" evidence="1">
    <location>
        <begin position="1"/>
        <end position="49"/>
    </location>
</feature>
<evidence type="ECO:0000313" key="2">
    <source>
        <dbReference type="EMBL" id="KAG5459778.1"/>
    </source>
</evidence>
<reference evidence="2 3" key="1">
    <citation type="journal article" name="Sci. Rep.">
        <title>Genome-scale phylogenetic analyses confirm Olpidium as the closest living zoosporic fungus to the non-flagellated, terrestrial fungi.</title>
        <authorList>
            <person name="Chang Y."/>
            <person name="Rochon D."/>
            <person name="Sekimoto S."/>
            <person name="Wang Y."/>
            <person name="Chovatia M."/>
            <person name="Sandor L."/>
            <person name="Salamov A."/>
            <person name="Grigoriev I.V."/>
            <person name="Stajich J.E."/>
            <person name="Spatafora J.W."/>
        </authorList>
    </citation>
    <scope>NUCLEOTIDE SEQUENCE [LARGE SCALE GENOMIC DNA]</scope>
    <source>
        <strain evidence="2">S191</strain>
    </source>
</reference>
<dbReference type="AlphaFoldDB" id="A0A8H7ZUB1"/>
<feature type="compositionally biased region" description="Low complexity" evidence="1">
    <location>
        <begin position="75"/>
        <end position="96"/>
    </location>
</feature>
<dbReference type="EMBL" id="JAEFCI010006311">
    <property type="protein sequence ID" value="KAG5459778.1"/>
    <property type="molecule type" value="Genomic_DNA"/>
</dbReference>
<sequence>MARQDRARSAGSAADFRSNPASAGPAAQPPTPLVRGPAVHPSPAYAPRKPGLFAQAATTALGIAGISGFFGGGNISSADPAPHQQQQPETTQPQQPYLGEFELRSRRPVRLQNDWSSTTGT</sequence>
<feature type="region of interest" description="Disordered" evidence="1">
    <location>
        <begin position="69"/>
        <end position="121"/>
    </location>
</feature>
<evidence type="ECO:0000256" key="1">
    <source>
        <dbReference type="SAM" id="MobiDB-lite"/>
    </source>
</evidence>
<dbReference type="Proteomes" id="UP000673691">
    <property type="component" value="Unassembled WGS sequence"/>
</dbReference>
<gene>
    <name evidence="2" type="ORF">BJ554DRAFT_8266</name>
</gene>